<dbReference type="InterPro" id="IPR003352">
    <property type="entry name" value="PTS_EIIC"/>
</dbReference>
<evidence type="ECO:0000259" key="10">
    <source>
        <dbReference type="PROSITE" id="PS51103"/>
    </source>
</evidence>
<feature type="transmembrane region" description="Helical" evidence="9">
    <location>
        <begin position="31"/>
        <end position="51"/>
    </location>
</feature>
<evidence type="ECO:0000256" key="8">
    <source>
        <dbReference type="ARBA" id="ARBA00023136"/>
    </source>
</evidence>
<feature type="transmembrane region" description="Helical" evidence="9">
    <location>
        <begin position="6"/>
        <end position="24"/>
    </location>
</feature>
<evidence type="ECO:0000256" key="6">
    <source>
        <dbReference type="ARBA" id="ARBA00022692"/>
    </source>
</evidence>
<dbReference type="EMBL" id="PZHR01000649">
    <property type="protein sequence ID" value="PTK45153.1"/>
    <property type="molecule type" value="Genomic_DNA"/>
</dbReference>
<dbReference type="GO" id="GO:0015764">
    <property type="term" value="P:N-acetylglucosamine transport"/>
    <property type="evidence" value="ECO:0007669"/>
    <property type="project" value="TreeGrafter"/>
</dbReference>
<dbReference type="GO" id="GO:0005886">
    <property type="term" value="C:plasma membrane"/>
    <property type="evidence" value="ECO:0007669"/>
    <property type="project" value="UniProtKB-SubCell"/>
</dbReference>
<reference evidence="11 12" key="1">
    <citation type="journal article" date="2016" name="Front. Microbiol.">
        <title>Comprehensive Phylogenetic Analysis of Bovine Non-aureus Staphylococci Species Based on Whole-Genome Sequencing.</title>
        <authorList>
            <person name="Naushad S."/>
            <person name="Barkema H.W."/>
            <person name="Luby C."/>
            <person name="Condas L.A."/>
            <person name="Nobrega D.B."/>
            <person name="Carson D.A."/>
            <person name="De Buck J."/>
        </authorList>
    </citation>
    <scope>NUCLEOTIDE SEQUENCE [LARGE SCALE GENOMIC DNA]</scope>
    <source>
        <strain evidence="11 12">SNUC 4337</strain>
    </source>
</reference>
<keyword evidence="7 9" id="KW-1133">Transmembrane helix</keyword>
<dbReference type="InterPro" id="IPR013013">
    <property type="entry name" value="PTS_EIIC_1"/>
</dbReference>
<sequence>FLSVILTIILLFVWPFVYSGIISFGKWLMDFGAFGAFLYGFFNRLLIPTGLHHALNSVFWFDLAGINDIAKFQTGEGAVKGITGRYMAGFFPVMMFGVPAAALAMYQTADSKQKKRVAGLMLAGSISAFFVGVTEPIEFAFMFAAPVLFVIHALLTGLSLFIAALFHWTAGFSFSAG</sequence>
<evidence type="ECO:0000256" key="5">
    <source>
        <dbReference type="ARBA" id="ARBA00022683"/>
    </source>
</evidence>
<keyword evidence="5" id="KW-0598">Phosphotransferase system</keyword>
<proteinExistence type="predicted"/>
<feature type="non-terminal residue" evidence="11">
    <location>
        <position position="1"/>
    </location>
</feature>
<evidence type="ECO:0000256" key="9">
    <source>
        <dbReference type="SAM" id="Phobius"/>
    </source>
</evidence>
<evidence type="ECO:0000313" key="12">
    <source>
        <dbReference type="Proteomes" id="UP000240400"/>
    </source>
</evidence>
<name>A0A2T4S5T2_9STAP</name>
<dbReference type="AlphaFoldDB" id="A0A2T4S5T2"/>
<dbReference type="PANTHER" id="PTHR30009:SF4">
    <property type="entry name" value="PTS SYSTEM N-ACETYLGLUCOSAMINE-SPECIFIC EIICBA COMPONENT"/>
    <property type="match status" value="1"/>
</dbReference>
<keyword evidence="3" id="KW-1003">Cell membrane</keyword>
<feature type="domain" description="PTS EIIC type-1" evidence="10">
    <location>
        <begin position="1"/>
        <end position="177"/>
    </location>
</feature>
<comment type="caution">
    <text evidence="11">The sequence shown here is derived from an EMBL/GenBank/DDBJ whole genome shotgun (WGS) entry which is preliminary data.</text>
</comment>
<dbReference type="GO" id="GO:0009401">
    <property type="term" value="P:phosphoenolpyruvate-dependent sugar phosphotransferase system"/>
    <property type="evidence" value="ECO:0007669"/>
    <property type="project" value="UniProtKB-KW"/>
</dbReference>
<keyword evidence="8 9" id="KW-0472">Membrane</keyword>
<dbReference type="RefSeq" id="WP_158266133.1">
    <property type="nucleotide sequence ID" value="NZ_PZHR01000649.1"/>
</dbReference>
<comment type="subcellular location">
    <subcellularLocation>
        <location evidence="1">Cell membrane</location>
        <topology evidence="1">Multi-pass membrane protein</topology>
    </subcellularLocation>
</comment>
<keyword evidence="6 9" id="KW-0812">Transmembrane</keyword>
<dbReference type="Pfam" id="PF02378">
    <property type="entry name" value="PTS_EIIC"/>
    <property type="match status" value="1"/>
</dbReference>
<feature type="transmembrane region" description="Helical" evidence="9">
    <location>
        <begin position="117"/>
        <end position="133"/>
    </location>
</feature>
<feature type="non-terminal residue" evidence="11">
    <location>
        <position position="177"/>
    </location>
</feature>
<dbReference type="GO" id="GO:0090563">
    <property type="term" value="F:protein-phosphocysteine-sugar phosphotransferase activity"/>
    <property type="evidence" value="ECO:0007669"/>
    <property type="project" value="TreeGrafter"/>
</dbReference>
<feature type="transmembrane region" description="Helical" evidence="9">
    <location>
        <begin position="139"/>
        <end position="166"/>
    </location>
</feature>
<feature type="transmembrane region" description="Helical" evidence="9">
    <location>
        <begin position="86"/>
        <end position="105"/>
    </location>
</feature>
<evidence type="ECO:0000256" key="3">
    <source>
        <dbReference type="ARBA" id="ARBA00022475"/>
    </source>
</evidence>
<dbReference type="PROSITE" id="PS51103">
    <property type="entry name" value="PTS_EIIC_TYPE_1"/>
    <property type="match status" value="1"/>
</dbReference>
<evidence type="ECO:0000256" key="7">
    <source>
        <dbReference type="ARBA" id="ARBA00022989"/>
    </source>
</evidence>
<evidence type="ECO:0000256" key="2">
    <source>
        <dbReference type="ARBA" id="ARBA00022448"/>
    </source>
</evidence>
<protein>
    <submittedName>
        <fullName evidence="11">PTS glucose transporter subunit IIBC</fullName>
    </submittedName>
</protein>
<gene>
    <name evidence="11" type="ORF">BUZ61_16480</name>
</gene>
<evidence type="ECO:0000313" key="11">
    <source>
        <dbReference type="EMBL" id="PTK45153.1"/>
    </source>
</evidence>
<dbReference type="PANTHER" id="PTHR30009">
    <property type="entry name" value="CYTOCHROME C-TYPE SYNTHESIS PROTEIN AND PTS TRANSMEMBRANE COMPONENT"/>
    <property type="match status" value="1"/>
</dbReference>
<dbReference type="OrthoDB" id="9764327at2"/>
<dbReference type="Proteomes" id="UP000240400">
    <property type="component" value="Unassembled WGS sequence"/>
</dbReference>
<keyword evidence="2" id="KW-0813">Transport</keyword>
<accession>A0A2T4S5T2</accession>
<evidence type="ECO:0000256" key="1">
    <source>
        <dbReference type="ARBA" id="ARBA00004651"/>
    </source>
</evidence>
<keyword evidence="4 11" id="KW-0762">Sugar transport</keyword>
<dbReference type="InterPro" id="IPR050429">
    <property type="entry name" value="PTS_Glucose_EIICBA"/>
</dbReference>
<dbReference type="GO" id="GO:0008982">
    <property type="term" value="F:protein-N(PI)-phosphohistidine-sugar phosphotransferase activity"/>
    <property type="evidence" value="ECO:0007669"/>
    <property type="project" value="InterPro"/>
</dbReference>
<evidence type="ECO:0000256" key="4">
    <source>
        <dbReference type="ARBA" id="ARBA00022597"/>
    </source>
</evidence>
<organism evidence="11 12">
    <name type="scientific">Staphylococcus nepalensis</name>
    <dbReference type="NCBI Taxonomy" id="214473"/>
    <lineage>
        <taxon>Bacteria</taxon>
        <taxon>Bacillati</taxon>
        <taxon>Bacillota</taxon>
        <taxon>Bacilli</taxon>
        <taxon>Bacillales</taxon>
        <taxon>Staphylococcaceae</taxon>
        <taxon>Staphylococcus</taxon>
    </lineage>
</organism>